<evidence type="ECO:0000313" key="6">
    <source>
        <dbReference type="EMBL" id="NFV79748.1"/>
    </source>
</evidence>
<dbReference type="EMBL" id="JAAIYP010000034">
    <property type="protein sequence ID" value="NFV79748.1"/>
    <property type="molecule type" value="Genomic_DNA"/>
</dbReference>
<dbReference type="PANTHER" id="PTHR43537:SF34">
    <property type="entry name" value="PYRUVATE DEHYDROGENASE COMPLEX REPRESSOR"/>
    <property type="match status" value="1"/>
</dbReference>
<sequence>MRTRTPKPCSPQEQADPLSCLLHSHPETAFDYLEFRRLLAGQAAAFAAERASDEDVARLRQSLTEMEKAHALDDPEQEAQADAQFHLICYEMSGNQVMIHIMRRLFEMLKSGVFYDRADLYLRRGVREGFLRQHQAIYAAIAARNPDAARAAADAHLATTAETLREAQRADSRREVALRRRDGVDLMAPARSRG</sequence>
<keyword evidence="7" id="KW-1185">Reference proteome</keyword>
<dbReference type="RefSeq" id="WP_163676747.1">
    <property type="nucleotide sequence ID" value="NZ_JAAIYP010000034.1"/>
</dbReference>
<dbReference type="InterPro" id="IPR008920">
    <property type="entry name" value="TF_FadR/GntR_C"/>
</dbReference>
<evidence type="ECO:0000256" key="2">
    <source>
        <dbReference type="ARBA" id="ARBA00023015"/>
    </source>
</evidence>
<accession>A0A7C9UT35</accession>
<evidence type="ECO:0000256" key="1">
    <source>
        <dbReference type="ARBA" id="ARBA00022491"/>
    </source>
</evidence>
<dbReference type="SUPFAM" id="SSF48008">
    <property type="entry name" value="GntR ligand-binding domain-like"/>
    <property type="match status" value="1"/>
</dbReference>
<evidence type="ECO:0000259" key="5">
    <source>
        <dbReference type="SMART" id="SM00895"/>
    </source>
</evidence>
<dbReference type="PANTHER" id="PTHR43537">
    <property type="entry name" value="TRANSCRIPTIONAL REGULATOR, GNTR FAMILY"/>
    <property type="match status" value="1"/>
</dbReference>
<keyword evidence="1" id="KW-0678">Repressor</keyword>
<protein>
    <submittedName>
        <fullName evidence="6">FCD domain-containing protein</fullName>
    </submittedName>
</protein>
<dbReference type="Gene3D" id="1.20.120.530">
    <property type="entry name" value="GntR ligand-binding domain-like"/>
    <property type="match status" value="1"/>
</dbReference>
<proteinExistence type="predicted"/>
<evidence type="ECO:0000256" key="4">
    <source>
        <dbReference type="ARBA" id="ARBA00023163"/>
    </source>
</evidence>
<evidence type="ECO:0000313" key="7">
    <source>
        <dbReference type="Proteomes" id="UP000480684"/>
    </source>
</evidence>
<dbReference type="InterPro" id="IPR011711">
    <property type="entry name" value="GntR_C"/>
</dbReference>
<dbReference type="GO" id="GO:0003677">
    <property type="term" value="F:DNA binding"/>
    <property type="evidence" value="ECO:0007669"/>
    <property type="project" value="UniProtKB-KW"/>
</dbReference>
<keyword evidence="3" id="KW-0238">DNA-binding</keyword>
<keyword evidence="2" id="KW-0805">Transcription regulation</keyword>
<dbReference type="AlphaFoldDB" id="A0A7C9UT35"/>
<reference evidence="6 7" key="1">
    <citation type="submission" date="2020-02" db="EMBL/GenBank/DDBJ databases">
        <authorList>
            <person name="Dziuba M."/>
            <person name="Kuznetsov B."/>
            <person name="Mardanov A."/>
            <person name="Ravin N."/>
            <person name="Grouzdev D."/>
        </authorList>
    </citation>
    <scope>NUCLEOTIDE SEQUENCE [LARGE SCALE GENOMIC DNA]</scope>
    <source>
        <strain evidence="6 7">SpK</strain>
    </source>
</reference>
<comment type="caution">
    <text evidence="6">The sequence shown here is derived from an EMBL/GenBank/DDBJ whole genome shotgun (WGS) entry which is preliminary data.</text>
</comment>
<dbReference type="Pfam" id="PF07729">
    <property type="entry name" value="FCD"/>
    <property type="match status" value="1"/>
</dbReference>
<keyword evidence="4" id="KW-0804">Transcription</keyword>
<dbReference type="Proteomes" id="UP000480684">
    <property type="component" value="Unassembled WGS sequence"/>
</dbReference>
<dbReference type="SMART" id="SM00895">
    <property type="entry name" value="FCD"/>
    <property type="match status" value="1"/>
</dbReference>
<gene>
    <name evidence="6" type="ORF">G4223_06455</name>
</gene>
<evidence type="ECO:0000256" key="3">
    <source>
        <dbReference type="ARBA" id="ARBA00023125"/>
    </source>
</evidence>
<name>A0A7C9UT35_9PROT</name>
<organism evidence="6 7">
    <name type="scientific">Magnetospirillum aberrantis SpK</name>
    <dbReference type="NCBI Taxonomy" id="908842"/>
    <lineage>
        <taxon>Bacteria</taxon>
        <taxon>Pseudomonadati</taxon>
        <taxon>Pseudomonadota</taxon>
        <taxon>Alphaproteobacteria</taxon>
        <taxon>Rhodospirillales</taxon>
        <taxon>Rhodospirillaceae</taxon>
        <taxon>Magnetospirillum</taxon>
    </lineage>
</organism>
<feature type="domain" description="GntR C-terminal" evidence="5">
    <location>
        <begin position="31"/>
        <end position="159"/>
    </location>
</feature>